<dbReference type="EMBL" id="LFIW01001488">
    <property type="protein sequence ID" value="KZL82193.1"/>
    <property type="molecule type" value="Genomic_DNA"/>
</dbReference>
<keyword evidence="5" id="KW-1185">Reference proteome</keyword>
<sequence>MFSTAVKKPIYRSDTDGETETFIVDEWMPPLRKPSHRWHNICVLCLFALSCLLLGLSVLVHFHPKSATDQECLRRLNVASPVHDVFEYEDVQFDNAFWKPSPYKGKPTPDLESKWKDLWYYGSFGLPDTYLAPLNKSANGIEGNAWARTKSGDVLAGLEVFHNLHCLNLIRQYTHRFEYDYSDDPAFHGDEELVLADVTPFLHTNGPRGIQPDFDSQHRCPKYDRIIQWAKERQIMVEHP</sequence>
<feature type="transmembrane region" description="Helical" evidence="3">
    <location>
        <begin position="41"/>
        <end position="62"/>
    </location>
</feature>
<dbReference type="AlphaFoldDB" id="A0A167C6H4"/>
<dbReference type="STRING" id="1573173.A0A167C6H4"/>
<organism evidence="4 5">
    <name type="scientific">Colletotrichum incanum</name>
    <name type="common">Soybean anthracnose fungus</name>
    <dbReference type="NCBI Taxonomy" id="1573173"/>
    <lineage>
        <taxon>Eukaryota</taxon>
        <taxon>Fungi</taxon>
        <taxon>Dikarya</taxon>
        <taxon>Ascomycota</taxon>
        <taxon>Pezizomycotina</taxon>
        <taxon>Sordariomycetes</taxon>
        <taxon>Hypocreomycetidae</taxon>
        <taxon>Glomerellales</taxon>
        <taxon>Glomerellaceae</taxon>
        <taxon>Colletotrichum</taxon>
        <taxon>Colletotrichum spaethianum species complex</taxon>
    </lineage>
</organism>
<reference evidence="4 5" key="1">
    <citation type="submission" date="2015-06" db="EMBL/GenBank/DDBJ databases">
        <title>Survival trade-offs in plant roots during colonization by closely related pathogenic and mutualistic fungi.</title>
        <authorList>
            <person name="Hacquard S."/>
            <person name="Kracher B."/>
            <person name="Hiruma K."/>
            <person name="Weinman A."/>
            <person name="Muench P."/>
            <person name="Garrido Oter R."/>
            <person name="Ver Loren van Themaat E."/>
            <person name="Dallerey J.-F."/>
            <person name="Damm U."/>
            <person name="Henrissat B."/>
            <person name="Lespinet O."/>
            <person name="Thon M."/>
            <person name="Kemen E."/>
            <person name="McHardy A.C."/>
            <person name="Schulze-Lefert P."/>
            <person name="O'Connell R.J."/>
        </authorList>
    </citation>
    <scope>NUCLEOTIDE SEQUENCE [LARGE SCALE GENOMIC DNA]</scope>
    <source>
        <strain evidence="4 5">MAFF 238704</strain>
    </source>
</reference>
<dbReference type="Pfam" id="PF11807">
    <property type="entry name" value="UstYa"/>
    <property type="match status" value="1"/>
</dbReference>
<keyword evidence="3" id="KW-0812">Transmembrane</keyword>
<name>A0A167C6H4_COLIC</name>
<evidence type="ECO:0000256" key="3">
    <source>
        <dbReference type="SAM" id="Phobius"/>
    </source>
</evidence>
<dbReference type="Proteomes" id="UP000076584">
    <property type="component" value="Unassembled WGS sequence"/>
</dbReference>
<accession>A0A167C6H4</accession>
<evidence type="ECO:0008006" key="6">
    <source>
        <dbReference type="Google" id="ProtNLM"/>
    </source>
</evidence>
<comment type="caution">
    <text evidence="4">The sequence shown here is derived from an EMBL/GenBank/DDBJ whole genome shotgun (WGS) entry which is preliminary data.</text>
</comment>
<protein>
    <recommendedName>
        <fullName evidence="6">Tat pathway signal sequence</fullName>
    </recommendedName>
</protein>
<comment type="similarity">
    <text evidence="2">Belongs to the ustYa family.</text>
</comment>
<proteinExistence type="inferred from homology"/>
<dbReference type="PANTHER" id="PTHR33365">
    <property type="entry name" value="YALI0B05434P"/>
    <property type="match status" value="1"/>
</dbReference>
<comment type="pathway">
    <text evidence="1">Mycotoxin biosynthesis.</text>
</comment>
<evidence type="ECO:0000313" key="5">
    <source>
        <dbReference type="Proteomes" id="UP000076584"/>
    </source>
</evidence>
<keyword evidence="3" id="KW-0472">Membrane</keyword>
<evidence type="ECO:0000313" key="4">
    <source>
        <dbReference type="EMBL" id="KZL82193.1"/>
    </source>
</evidence>
<dbReference type="GO" id="GO:0043386">
    <property type="term" value="P:mycotoxin biosynthetic process"/>
    <property type="evidence" value="ECO:0007669"/>
    <property type="project" value="InterPro"/>
</dbReference>
<gene>
    <name evidence="4" type="ORF">CI238_09445</name>
</gene>
<keyword evidence="3" id="KW-1133">Transmembrane helix</keyword>
<evidence type="ECO:0000256" key="1">
    <source>
        <dbReference type="ARBA" id="ARBA00004685"/>
    </source>
</evidence>
<evidence type="ECO:0000256" key="2">
    <source>
        <dbReference type="ARBA" id="ARBA00035112"/>
    </source>
</evidence>
<dbReference type="InterPro" id="IPR021765">
    <property type="entry name" value="UstYa-like"/>
</dbReference>
<dbReference type="PANTHER" id="PTHR33365:SF4">
    <property type="entry name" value="CYCLOCHLOROTINE BIOSYNTHESIS PROTEIN O"/>
    <property type="match status" value="1"/>
</dbReference>